<organism evidence="11 12">
    <name type="scientific">Kingdonia uniflora</name>
    <dbReference type="NCBI Taxonomy" id="39325"/>
    <lineage>
        <taxon>Eukaryota</taxon>
        <taxon>Viridiplantae</taxon>
        <taxon>Streptophyta</taxon>
        <taxon>Embryophyta</taxon>
        <taxon>Tracheophyta</taxon>
        <taxon>Spermatophyta</taxon>
        <taxon>Magnoliopsida</taxon>
        <taxon>Ranunculales</taxon>
        <taxon>Circaeasteraceae</taxon>
        <taxon>Kingdonia</taxon>
    </lineage>
</organism>
<evidence type="ECO:0000313" key="11">
    <source>
        <dbReference type="EMBL" id="KAF6144774.1"/>
    </source>
</evidence>
<keyword evidence="5 9" id="KW-0548">Nucleotidyltransferase</keyword>
<dbReference type="Gene3D" id="1.10.150.20">
    <property type="entry name" value="5' to 3' exonuclease, C-terminal subdomain"/>
    <property type="match status" value="1"/>
</dbReference>
<dbReference type="InterPro" id="IPR037159">
    <property type="entry name" value="RNA_POL_N_sf"/>
</dbReference>
<evidence type="ECO:0000256" key="9">
    <source>
        <dbReference type="RuleBase" id="RU003805"/>
    </source>
</evidence>
<keyword evidence="4 9" id="KW-0808">Transferase</keyword>
<protein>
    <recommendedName>
        <fullName evidence="2 9">DNA-directed RNA polymerase</fullName>
        <ecNumber evidence="2 9">2.7.7.6</ecNumber>
    </recommendedName>
</protein>
<evidence type="ECO:0000256" key="5">
    <source>
        <dbReference type="ARBA" id="ARBA00022695"/>
    </source>
</evidence>
<evidence type="ECO:0000313" key="12">
    <source>
        <dbReference type="Proteomes" id="UP000541444"/>
    </source>
</evidence>
<evidence type="ECO:0000256" key="1">
    <source>
        <dbReference type="ARBA" id="ARBA00009493"/>
    </source>
</evidence>
<dbReference type="InterPro" id="IPR043502">
    <property type="entry name" value="DNA/RNA_pol_sf"/>
</dbReference>
<dbReference type="GO" id="GO:0003899">
    <property type="term" value="F:DNA-directed RNA polymerase activity"/>
    <property type="evidence" value="ECO:0007669"/>
    <property type="project" value="UniProtKB-EC"/>
</dbReference>
<dbReference type="FunFam" id="1.10.287.280:FF:000001">
    <property type="entry name" value="DNA-directed RNA polymerase"/>
    <property type="match status" value="1"/>
</dbReference>
<dbReference type="Pfam" id="PF00940">
    <property type="entry name" value="RNA_pol"/>
    <property type="match status" value="1"/>
</dbReference>
<proteinExistence type="inferred from homology"/>
<dbReference type="GO" id="GO:0034245">
    <property type="term" value="C:mitochondrial DNA-directed RNA polymerase complex"/>
    <property type="evidence" value="ECO:0007669"/>
    <property type="project" value="TreeGrafter"/>
</dbReference>
<dbReference type="PANTHER" id="PTHR10102:SF1">
    <property type="entry name" value="DNA-DIRECTED RNA POLYMERASE 3, CHLOROPLASTIC"/>
    <property type="match status" value="1"/>
</dbReference>
<dbReference type="Gene3D" id="1.10.287.260">
    <property type="match status" value="1"/>
</dbReference>
<dbReference type="Gene3D" id="1.10.287.280">
    <property type="match status" value="1"/>
</dbReference>
<dbReference type="FunFam" id="1.10.287.260:FF:000001">
    <property type="entry name" value="DNA-directed RNA polymerase"/>
    <property type="match status" value="1"/>
</dbReference>
<dbReference type="PROSITE" id="PS00900">
    <property type="entry name" value="RNA_POL_PHAGE_1"/>
    <property type="match status" value="1"/>
</dbReference>
<sequence>MTPFDDKPNGVPNSERRKYNVLRRRQIKIETEAWEKTVEEYRKLQREMCEKKLAPSLPYVKSLFLGWFEPLRDAIAKEQILQETEKRKAAYTVPHICLLPADKIAVIVMHKMMGLLMIGHEESCVRVVQAAMCIGEAIEHEVKIHRFLERTKRLQSIKNSKEITNEAAKKEQEILRKHVQELVRKKKLMEVQKLVTSEEDTKSWFPDSRAKLGSRLIGLLAESAYVQPPIDQLADSPPEIRPAFRHTYKTITSDLGSGRKVKRRYGVIQCDQLVHKGLDNTGKIPIESSPEEAIKGSTFLGQINSEEDEVLRDDDTSNEANYMMIPYVPMLIPPKVWKGYDIGGHLFLPSYVMRTHGAQQQQDAIKSTPKKQMGKVFEAMLKFLKTQVSLKAMLKFLKTQVSLKAKMKFLKTQVSLKAKMKFLNTQALDTLGRTKWRVNRRVLGVLERLWARGGNVAGLVDCTEVLIPERPQSEDATEIQKWRWSVVKAKKSNRERHAQRCDIELKLSVAQKLKDEEGFYYPHNLDFRGRAYPMHPHLNHLNSDLCRGILEFAEGRPLGKTGLRWLKIHLANLYGGGVKKLCYEERLTFVKNHLFDILDSAENPIDGKCWWLNAEDPFQCLAACINLSEALKSSSSHTIISYVPIHQDGSCNGLQHYAALGRDSLEAASVNLVTRERPADVYSEIAARVLNIIKLDSEKDLSTDPTALLAKILIDQVDRKLVKQTVMTSVYGVTYVGARDQIKRRLEEKGQITDDRLLFSASCYAAKVSAMLHQVGFLLDWI</sequence>
<evidence type="ECO:0000259" key="10">
    <source>
        <dbReference type="SMART" id="SM01311"/>
    </source>
</evidence>
<evidence type="ECO:0000256" key="6">
    <source>
        <dbReference type="ARBA" id="ARBA00022946"/>
    </source>
</evidence>
<evidence type="ECO:0000256" key="4">
    <source>
        <dbReference type="ARBA" id="ARBA00022679"/>
    </source>
</evidence>
<dbReference type="PANTHER" id="PTHR10102">
    <property type="entry name" value="DNA-DIRECTED RNA POLYMERASE, MITOCHONDRIAL"/>
    <property type="match status" value="1"/>
</dbReference>
<keyword evidence="3 9" id="KW-0240">DNA-directed RNA polymerase</keyword>
<keyword evidence="7 9" id="KW-0804">Transcription</keyword>
<dbReference type="EC" id="2.7.7.6" evidence="2 9"/>
<dbReference type="GO" id="GO:0003677">
    <property type="term" value="F:DNA binding"/>
    <property type="evidence" value="ECO:0007669"/>
    <property type="project" value="InterPro"/>
</dbReference>
<comment type="similarity">
    <text evidence="1 9">Belongs to the phage and mitochondrial RNA polymerase family.</text>
</comment>
<comment type="function">
    <text evidence="9">DNA-dependent RNA polymerase catalyzes the transcription of DNA into RNA using the four ribonucleoside triphosphates as substrates.</text>
</comment>
<dbReference type="InterPro" id="IPR024075">
    <property type="entry name" value="DNA-dir_RNA_pol_helix_hairp_sf"/>
</dbReference>
<gene>
    <name evidence="11" type="ORF">GIB67_016848</name>
</gene>
<dbReference type="SUPFAM" id="SSF56672">
    <property type="entry name" value="DNA/RNA polymerases"/>
    <property type="match status" value="3"/>
</dbReference>
<dbReference type="OrthoDB" id="276422at2759"/>
<dbReference type="Proteomes" id="UP000541444">
    <property type="component" value="Unassembled WGS sequence"/>
</dbReference>
<feature type="domain" description="DNA-directed RNA polymerase N-terminal" evidence="10">
    <location>
        <begin position="24"/>
        <end position="379"/>
    </location>
</feature>
<dbReference type="AlphaFoldDB" id="A0A7J7LQI9"/>
<evidence type="ECO:0000256" key="8">
    <source>
        <dbReference type="ARBA" id="ARBA00048552"/>
    </source>
</evidence>
<dbReference type="Pfam" id="PF14700">
    <property type="entry name" value="RPOL_N"/>
    <property type="match status" value="2"/>
</dbReference>
<dbReference type="FunFam" id="1.10.1320.10:FF:000001">
    <property type="entry name" value="DNA-directed RNA polymerase"/>
    <property type="match status" value="1"/>
</dbReference>
<dbReference type="EMBL" id="JACGCM010002112">
    <property type="protein sequence ID" value="KAF6144774.1"/>
    <property type="molecule type" value="Genomic_DNA"/>
</dbReference>
<keyword evidence="6" id="KW-0809">Transit peptide</keyword>
<dbReference type="GO" id="GO:0006390">
    <property type="term" value="P:mitochondrial transcription"/>
    <property type="evidence" value="ECO:0007669"/>
    <property type="project" value="TreeGrafter"/>
</dbReference>
<comment type="catalytic activity">
    <reaction evidence="8 9">
        <text>RNA(n) + a ribonucleoside 5'-triphosphate = RNA(n+1) + diphosphate</text>
        <dbReference type="Rhea" id="RHEA:21248"/>
        <dbReference type="Rhea" id="RHEA-COMP:14527"/>
        <dbReference type="Rhea" id="RHEA-COMP:17342"/>
        <dbReference type="ChEBI" id="CHEBI:33019"/>
        <dbReference type="ChEBI" id="CHEBI:61557"/>
        <dbReference type="ChEBI" id="CHEBI:140395"/>
        <dbReference type="EC" id="2.7.7.6"/>
    </reaction>
</comment>
<reference evidence="11 12" key="1">
    <citation type="journal article" date="2020" name="IScience">
        <title>Genome Sequencing of the Endangered Kingdonia uniflora (Circaeasteraceae, Ranunculales) Reveals Potential Mechanisms of Evolutionary Specialization.</title>
        <authorList>
            <person name="Sun Y."/>
            <person name="Deng T."/>
            <person name="Zhang A."/>
            <person name="Moore M.J."/>
            <person name="Landis J.B."/>
            <person name="Lin N."/>
            <person name="Zhang H."/>
            <person name="Zhang X."/>
            <person name="Huang J."/>
            <person name="Zhang X."/>
            <person name="Sun H."/>
            <person name="Wang H."/>
        </authorList>
    </citation>
    <scope>NUCLEOTIDE SEQUENCE [LARGE SCALE GENOMIC DNA]</scope>
    <source>
        <strain evidence="11">TB1705</strain>
        <tissue evidence="11">Leaf</tissue>
    </source>
</reference>
<dbReference type="PROSITE" id="PS00489">
    <property type="entry name" value="RNA_POL_PHAGE_2"/>
    <property type="match status" value="1"/>
</dbReference>
<dbReference type="InterPro" id="IPR046950">
    <property type="entry name" value="DNA-dir_Rpol_C_phage-type"/>
</dbReference>
<evidence type="ECO:0000256" key="2">
    <source>
        <dbReference type="ARBA" id="ARBA00012418"/>
    </source>
</evidence>
<dbReference type="SMART" id="SM01311">
    <property type="entry name" value="RPOL_N"/>
    <property type="match status" value="1"/>
</dbReference>
<dbReference type="Gene3D" id="1.10.1320.10">
    <property type="entry name" value="DNA-directed RNA polymerase, N-terminal domain"/>
    <property type="match status" value="1"/>
</dbReference>
<evidence type="ECO:0000256" key="3">
    <source>
        <dbReference type="ARBA" id="ARBA00022478"/>
    </source>
</evidence>
<dbReference type="InterPro" id="IPR029262">
    <property type="entry name" value="RPOL_N"/>
</dbReference>
<dbReference type="InterPro" id="IPR002092">
    <property type="entry name" value="DNA-dir_Rpol_phage-type"/>
</dbReference>
<accession>A0A7J7LQI9</accession>
<evidence type="ECO:0000256" key="7">
    <source>
        <dbReference type="ARBA" id="ARBA00023163"/>
    </source>
</evidence>
<keyword evidence="12" id="KW-1185">Reference proteome</keyword>
<comment type="caution">
    <text evidence="11">The sequence shown here is derived from an EMBL/GenBank/DDBJ whole genome shotgun (WGS) entry which is preliminary data.</text>
</comment>
<name>A0A7J7LQI9_9MAGN</name>